<dbReference type="EMBL" id="CAVK010000245">
    <property type="protein sequence ID" value="CCW20012.1"/>
    <property type="molecule type" value="Genomic_DNA"/>
</dbReference>
<dbReference type="PANTHER" id="PTHR43537">
    <property type="entry name" value="TRANSCRIPTIONAL REGULATOR, GNTR FAMILY"/>
    <property type="match status" value="1"/>
</dbReference>
<keyword evidence="3" id="KW-0804">Transcription</keyword>
<evidence type="ECO:0000259" key="4">
    <source>
        <dbReference type="PROSITE" id="PS50949"/>
    </source>
</evidence>
<keyword evidence="1" id="KW-0805">Transcription regulation</keyword>
<dbReference type="SMART" id="SM00345">
    <property type="entry name" value="HTH_GNTR"/>
    <property type="match status" value="1"/>
</dbReference>
<protein>
    <recommendedName>
        <fullName evidence="4">HTH gntR-type domain-containing protein</fullName>
    </recommendedName>
</protein>
<dbReference type="PRINTS" id="PR00035">
    <property type="entry name" value="HTHGNTR"/>
</dbReference>
<dbReference type="PROSITE" id="PS50949">
    <property type="entry name" value="HTH_GNTR"/>
    <property type="match status" value="1"/>
</dbReference>
<keyword evidence="6" id="KW-1185">Reference proteome</keyword>
<evidence type="ECO:0000313" key="6">
    <source>
        <dbReference type="Proteomes" id="UP000013201"/>
    </source>
</evidence>
<dbReference type="GO" id="GO:0003700">
    <property type="term" value="F:DNA-binding transcription factor activity"/>
    <property type="evidence" value="ECO:0007669"/>
    <property type="project" value="InterPro"/>
</dbReference>
<dbReference type="SUPFAM" id="SSF48008">
    <property type="entry name" value="GntR ligand-binding domain-like"/>
    <property type="match status" value="1"/>
</dbReference>
<dbReference type="InterPro" id="IPR000524">
    <property type="entry name" value="Tscrpt_reg_HTH_GntR"/>
</dbReference>
<evidence type="ECO:0000256" key="2">
    <source>
        <dbReference type="ARBA" id="ARBA00023125"/>
    </source>
</evidence>
<keyword evidence="2" id="KW-0238">DNA-binding</keyword>
<dbReference type="GO" id="GO:0003677">
    <property type="term" value="F:DNA binding"/>
    <property type="evidence" value="ECO:0007669"/>
    <property type="project" value="UniProtKB-KW"/>
</dbReference>
<proteinExistence type="predicted"/>
<name>N1MWR5_9SPHN</name>
<accession>N1MWR5</accession>
<sequence length="225" mass="25285">MRGPSLADRARDKLRAAILEGELKAGEKINIERVAEKFGISRTPIREALKALETEGLIQIQTNRGAMVEPQAWQEIQHRFRIRSLLEGYAAELACERQDSELIAFLQENCRLVKKESQSFQSVTAPRARKIAELNRAFHRAIWRGAGSLTLARFLDALDLPQSFSDSFYRDKNSRDLVLQHHEAIVAAFIAGDVQKAKSCMERHIQVSVTLLASAANGRIDDLCC</sequence>
<evidence type="ECO:0000313" key="5">
    <source>
        <dbReference type="EMBL" id="CCW20012.1"/>
    </source>
</evidence>
<dbReference type="Pfam" id="PF07729">
    <property type="entry name" value="FCD"/>
    <property type="match status" value="1"/>
</dbReference>
<reference evidence="6" key="2">
    <citation type="submission" date="2013-04" db="EMBL/GenBank/DDBJ databases">
        <title>Bisphenol A degrading Sphingobium sp. strain BiD32.</title>
        <authorList>
            <person name="Nielsen J.L."/>
            <person name="Zhou N.A."/>
            <person name="Kjeldal H."/>
        </authorList>
    </citation>
    <scope>NUCLEOTIDE SEQUENCE [LARGE SCALE GENOMIC DNA]</scope>
    <source>
        <strain evidence="6">BiD32</strain>
    </source>
</reference>
<reference evidence="5 6" key="1">
    <citation type="submission" date="2013-03" db="EMBL/GenBank/DDBJ databases">
        <authorList>
            <person name="Le V."/>
        </authorList>
    </citation>
    <scope>NUCLEOTIDE SEQUENCE [LARGE SCALE GENOMIC DNA]</scope>
    <source>
        <strain evidence="5 6">BiD32</strain>
    </source>
</reference>
<dbReference type="Pfam" id="PF00392">
    <property type="entry name" value="GntR"/>
    <property type="match status" value="1"/>
</dbReference>
<organism evidence="5 6">
    <name type="scientific">Sphingobium indicum BiD32</name>
    <dbReference type="NCBI Taxonomy" id="1301087"/>
    <lineage>
        <taxon>Bacteria</taxon>
        <taxon>Pseudomonadati</taxon>
        <taxon>Pseudomonadota</taxon>
        <taxon>Alphaproteobacteria</taxon>
        <taxon>Sphingomonadales</taxon>
        <taxon>Sphingomonadaceae</taxon>
        <taxon>Sphingobium</taxon>
    </lineage>
</organism>
<dbReference type="PANTHER" id="PTHR43537:SF24">
    <property type="entry name" value="GLUCONATE OPERON TRANSCRIPTIONAL REPRESSOR"/>
    <property type="match status" value="1"/>
</dbReference>
<dbReference type="SUPFAM" id="SSF46785">
    <property type="entry name" value="Winged helix' DNA-binding domain"/>
    <property type="match status" value="1"/>
</dbReference>
<dbReference type="CDD" id="cd07377">
    <property type="entry name" value="WHTH_GntR"/>
    <property type="match status" value="1"/>
</dbReference>
<gene>
    <name evidence="5" type="ORF">EBBID32_43830</name>
</gene>
<dbReference type="InterPro" id="IPR008920">
    <property type="entry name" value="TF_FadR/GntR_C"/>
</dbReference>
<dbReference type="Gene3D" id="1.10.10.10">
    <property type="entry name" value="Winged helix-like DNA-binding domain superfamily/Winged helix DNA-binding domain"/>
    <property type="match status" value="1"/>
</dbReference>
<dbReference type="InterPro" id="IPR036388">
    <property type="entry name" value="WH-like_DNA-bd_sf"/>
</dbReference>
<dbReference type="InterPro" id="IPR011711">
    <property type="entry name" value="GntR_C"/>
</dbReference>
<evidence type="ECO:0000256" key="1">
    <source>
        <dbReference type="ARBA" id="ARBA00023015"/>
    </source>
</evidence>
<dbReference type="SMART" id="SM00895">
    <property type="entry name" value="FCD"/>
    <property type="match status" value="1"/>
</dbReference>
<dbReference type="AlphaFoldDB" id="N1MWR5"/>
<feature type="domain" description="HTH gntR-type" evidence="4">
    <location>
        <begin position="4"/>
        <end position="71"/>
    </location>
</feature>
<comment type="caution">
    <text evidence="5">The sequence shown here is derived from an EMBL/GenBank/DDBJ whole genome shotgun (WGS) entry which is preliminary data.</text>
</comment>
<dbReference type="Gene3D" id="1.20.120.530">
    <property type="entry name" value="GntR ligand-binding domain-like"/>
    <property type="match status" value="1"/>
</dbReference>
<evidence type="ECO:0000256" key="3">
    <source>
        <dbReference type="ARBA" id="ARBA00023163"/>
    </source>
</evidence>
<dbReference type="InterPro" id="IPR036390">
    <property type="entry name" value="WH_DNA-bd_sf"/>
</dbReference>
<dbReference type="Proteomes" id="UP000013201">
    <property type="component" value="Unassembled WGS sequence"/>
</dbReference>